<keyword evidence="2" id="KW-1185">Reference proteome</keyword>
<dbReference type="Proteomes" id="UP000245207">
    <property type="component" value="Unassembled WGS sequence"/>
</dbReference>
<reference evidence="1 2" key="1">
    <citation type="journal article" date="2018" name="Mol. Plant">
        <title>The genome of Artemisia annua provides insight into the evolution of Asteraceae family and artemisinin biosynthesis.</title>
        <authorList>
            <person name="Shen Q."/>
            <person name="Zhang L."/>
            <person name="Liao Z."/>
            <person name="Wang S."/>
            <person name="Yan T."/>
            <person name="Shi P."/>
            <person name="Liu M."/>
            <person name="Fu X."/>
            <person name="Pan Q."/>
            <person name="Wang Y."/>
            <person name="Lv Z."/>
            <person name="Lu X."/>
            <person name="Zhang F."/>
            <person name="Jiang W."/>
            <person name="Ma Y."/>
            <person name="Chen M."/>
            <person name="Hao X."/>
            <person name="Li L."/>
            <person name="Tang Y."/>
            <person name="Lv G."/>
            <person name="Zhou Y."/>
            <person name="Sun X."/>
            <person name="Brodelius P.E."/>
            <person name="Rose J.K.C."/>
            <person name="Tang K."/>
        </authorList>
    </citation>
    <scope>NUCLEOTIDE SEQUENCE [LARGE SCALE GENOMIC DNA]</scope>
    <source>
        <strain evidence="2">cv. Huhao1</strain>
        <tissue evidence="1">Leaf</tissue>
    </source>
</reference>
<dbReference type="OrthoDB" id="1304043at2759"/>
<dbReference type="AlphaFoldDB" id="A0A2U1N2I3"/>
<gene>
    <name evidence="1" type="ORF">CTI12_AA315440</name>
</gene>
<dbReference type="EMBL" id="PKPP01003779">
    <property type="protein sequence ID" value="PWA67712.1"/>
    <property type="molecule type" value="Genomic_DNA"/>
</dbReference>
<sequence length="154" mass="17353">MGNCLKPMMTSRESHVQNKLEETKPLVTSTLHDKVVLSSDECHKKKKKVRFNLEADNATAETAIMETTNKPTTMKKSVRVKVVLTQSELKEILSRATIYHHPPPMKQPPSVSSVDLFSGQIMVKCRRSRSSSLMCKCKCGWNPALQTIPELGHY</sequence>
<protein>
    <submittedName>
        <fullName evidence="1">Uncharacterized protein</fullName>
    </submittedName>
</protein>
<accession>A0A2U1N2I3</accession>
<name>A0A2U1N2I3_ARTAN</name>
<evidence type="ECO:0000313" key="2">
    <source>
        <dbReference type="Proteomes" id="UP000245207"/>
    </source>
</evidence>
<comment type="caution">
    <text evidence="1">The sequence shown here is derived from an EMBL/GenBank/DDBJ whole genome shotgun (WGS) entry which is preliminary data.</text>
</comment>
<proteinExistence type="predicted"/>
<organism evidence="1 2">
    <name type="scientific">Artemisia annua</name>
    <name type="common">Sweet wormwood</name>
    <dbReference type="NCBI Taxonomy" id="35608"/>
    <lineage>
        <taxon>Eukaryota</taxon>
        <taxon>Viridiplantae</taxon>
        <taxon>Streptophyta</taxon>
        <taxon>Embryophyta</taxon>
        <taxon>Tracheophyta</taxon>
        <taxon>Spermatophyta</taxon>
        <taxon>Magnoliopsida</taxon>
        <taxon>eudicotyledons</taxon>
        <taxon>Gunneridae</taxon>
        <taxon>Pentapetalae</taxon>
        <taxon>asterids</taxon>
        <taxon>campanulids</taxon>
        <taxon>Asterales</taxon>
        <taxon>Asteraceae</taxon>
        <taxon>Asteroideae</taxon>
        <taxon>Anthemideae</taxon>
        <taxon>Artemisiinae</taxon>
        <taxon>Artemisia</taxon>
    </lineage>
</organism>
<evidence type="ECO:0000313" key="1">
    <source>
        <dbReference type="EMBL" id="PWA67712.1"/>
    </source>
</evidence>